<dbReference type="RefSeq" id="WP_253530691.1">
    <property type="nucleotide sequence ID" value="NZ_JAMZEL010000009.1"/>
</dbReference>
<reference evidence="2 3" key="1">
    <citation type="submission" date="2022-06" db="EMBL/GenBank/DDBJ databases">
        <title>Runella sp. S5 genome sequencing.</title>
        <authorList>
            <person name="Park S."/>
        </authorList>
    </citation>
    <scope>NUCLEOTIDE SEQUENCE [LARGE SCALE GENOMIC DNA]</scope>
    <source>
        <strain evidence="2 3">S5</strain>
    </source>
</reference>
<comment type="caution">
    <text evidence="2">The sequence shown here is derived from an EMBL/GenBank/DDBJ whole genome shotgun (WGS) entry which is preliminary data.</text>
</comment>
<evidence type="ECO:0000313" key="3">
    <source>
        <dbReference type="Proteomes" id="UP001204772"/>
    </source>
</evidence>
<feature type="coiled-coil region" evidence="1">
    <location>
        <begin position="776"/>
        <end position="810"/>
    </location>
</feature>
<gene>
    <name evidence="2" type="ORF">NCI00_20460</name>
</gene>
<evidence type="ECO:0008006" key="4">
    <source>
        <dbReference type="Google" id="ProtNLM"/>
    </source>
</evidence>
<evidence type="ECO:0000313" key="2">
    <source>
        <dbReference type="EMBL" id="MCP1384820.1"/>
    </source>
</evidence>
<sequence>MIEEQVRFKVSAESDLPKVLSDLENLIQAQANLGSQGDKMSKKMQDAYRTQSLAIRDLTSTIQENYKEAQKSANGQSDLVGRQTKEFGALADSIKGVRNQLLAAFGVSELKSYIEKIFELTATYQKYQAALAVGLGNEKKAAEALEMLQQFADKTNFTLDELAETFTKFANRGLILSQQEMVKLGDVANALQKPFEQLGEAILDVNNTERWNELGIKAKTVGEKVQLTFKGVTLEVERTEKGVLGAIVAFGNLNGVAGQTEAQAKTLAGQYSTLQDSAAGLGRTIGNAMTPAFMAAIEASGGFIKIIAGSESAFTRTVTYLKAATAAIVTFMAATKAGAAAMVAKELVIKGYSLAIGTYNLAMVAAKGTVEGFTRAQIASAAAARTTWTALGVTPIGLLAGAIGVATTAYYAFKAANQEVNIEVDAATEKIIKEKVELTAAVSAVQGYSIGTKERAKAVQELMNKYPSMLSFMDAETVSNRQLNKALTEQIKLLDAKIKYSAAAATAEAIYQKEVDARKQQLEVIIKLRGAYKDLSDAFPDNDKFIAEIEKTYKAENARAASLQNSTTAAVSASWATMAYSKETAKYMDLQKETTALQTQMTTAIVEKSKASSQSTNAETDDINRQIKSLDSAHKQKKVNDEDYKMSRQKLVEELKRLNGEEVNNNDDTVKKLGKGQDEKKNKAIFTAKEIAVLTKKIQQDSIEEQLKLIDAQVELNIERINHSKLTKEQAEKAIIGIVEKAESDKAKIIFDNRAKIEAVELQHNGKIVSMSNETVKAKQKDEKELLEYIQKAKKEEQKIIEETTKIEKEGRQEGIKMALDYLSAQGGVLEGLGKATKQAFIDFDLLSGKSQQYFAQQRQDAEVAMNSAKVFFGETSKQYADAQVKFADAKQKEIEANIAAGKAKVNFLMMAAEIIDTIKGAIVGGIAEVNSAIIDIMIKTRDITKQYYNDMIQINESSLKAELEAFTGTHEQKTAIMESFYENQKRLVEARDVMDAQITFNARMLEINTDTTQKISSAWDLSKGPLGPQTLFKVLSAWKDHNTQLQAVAFEREAYEEQLRQQRIQQEVDAARQIRDERIDAIKEAFDKYKVKIEAEIELAEQARDTKVGILKEELDVLKENYRQEVDAVKAAYDAELSALKDKQSQEETALRATYDLKQSLLAQSTSDEIEAIAVLDRTRNEALERYRTAEVARLTATRDRILATLTDENEKRAITEEYSRQIAAVHTEVEDAKLDKTKGVTLATKQLRNEEKEESVRLKTEEKTAIEKLQDDFQIKFKDLAEQRDKKLADMATEQKTREEALNAKIVEIQTAAANDIKRLKDDIANKDRQSNDAMTFENQKYRNFVIESNRAMLESQKAMAIAQLRAEIAILKGKRNIFNSGRINAAIGDIEGAIRELEGVGATPVELGDAFADRIKSGFIAQNKNNKTPFNSDTMQAVTEAFDRSGNVITLTYTDEDREFVAYDKSGNAFKLRNAYGLAEKTGEKFFKGSEWVDGIGYPEGIDTVPAWLTKGERVLPTSLNEKLGPQVSNEELVKSYLKLDELKQKFGSVRIEEFGLLNFDTGNRVGNVMDVRVLEKKMDELIDVINSKPGYQINVDANHITVGEIGRNEQHVTYYENIFNK</sequence>
<keyword evidence="1" id="KW-0175">Coiled coil</keyword>
<dbReference type="EMBL" id="JAMZEL010000009">
    <property type="protein sequence ID" value="MCP1384820.1"/>
    <property type="molecule type" value="Genomic_DNA"/>
</dbReference>
<keyword evidence="3" id="KW-1185">Reference proteome</keyword>
<evidence type="ECO:0000256" key="1">
    <source>
        <dbReference type="SAM" id="Coils"/>
    </source>
</evidence>
<proteinExistence type="predicted"/>
<organism evidence="2 3">
    <name type="scientific">Runella salmonicolor</name>
    <dbReference type="NCBI Taxonomy" id="2950278"/>
    <lineage>
        <taxon>Bacteria</taxon>
        <taxon>Pseudomonadati</taxon>
        <taxon>Bacteroidota</taxon>
        <taxon>Cytophagia</taxon>
        <taxon>Cytophagales</taxon>
        <taxon>Spirosomataceae</taxon>
        <taxon>Runella</taxon>
    </lineage>
</organism>
<accession>A0ABT1FST1</accession>
<dbReference type="Proteomes" id="UP001204772">
    <property type="component" value="Unassembled WGS sequence"/>
</dbReference>
<protein>
    <recommendedName>
        <fullName evidence="4">Tape measure domain-containing protein</fullName>
    </recommendedName>
</protein>
<name>A0ABT1FST1_9BACT</name>